<dbReference type="Gene3D" id="1.10.10.2910">
    <property type="match status" value="1"/>
</dbReference>
<dbReference type="AlphaFoldDB" id="A0AA37V697"/>
<evidence type="ECO:0008006" key="3">
    <source>
        <dbReference type="Google" id="ProtNLM"/>
    </source>
</evidence>
<keyword evidence="2" id="KW-1185">Reference proteome</keyword>
<evidence type="ECO:0000313" key="1">
    <source>
        <dbReference type="EMBL" id="GLC25046.1"/>
    </source>
</evidence>
<proteinExistence type="predicted"/>
<name>A0AA37V697_9BACT</name>
<sequence length="129" mass="15217">MNDDAIVRLYQQMQRQHHELRRELTWPALRRILAREGIALLVRPMPRPGKLLGIDGEWVILVDKRSPRRHTYYAAHEYAHYKLHVEGCATGRYEHVYNMDYFEGHDPREGEAEFLASLLLGGPRFIPRL</sequence>
<dbReference type="Proteomes" id="UP001161325">
    <property type="component" value="Unassembled WGS sequence"/>
</dbReference>
<gene>
    <name evidence="1" type="ORF">rosag_15590</name>
</gene>
<accession>A0AA37V697</accession>
<dbReference type="RefSeq" id="WP_284349487.1">
    <property type="nucleotide sequence ID" value="NZ_BRXS01000002.1"/>
</dbReference>
<comment type="caution">
    <text evidence="1">The sequence shown here is derived from an EMBL/GenBank/DDBJ whole genome shotgun (WGS) entry which is preliminary data.</text>
</comment>
<evidence type="ECO:0000313" key="2">
    <source>
        <dbReference type="Proteomes" id="UP001161325"/>
    </source>
</evidence>
<reference evidence="1" key="1">
    <citation type="submission" date="2022-08" db="EMBL/GenBank/DDBJ databases">
        <title>Draft genome sequencing of Roseisolibacter agri AW1220.</title>
        <authorList>
            <person name="Tobiishi Y."/>
            <person name="Tonouchi A."/>
        </authorList>
    </citation>
    <scope>NUCLEOTIDE SEQUENCE</scope>
    <source>
        <strain evidence="1">AW1220</strain>
    </source>
</reference>
<organism evidence="1 2">
    <name type="scientific">Roseisolibacter agri</name>
    <dbReference type="NCBI Taxonomy" id="2014610"/>
    <lineage>
        <taxon>Bacteria</taxon>
        <taxon>Pseudomonadati</taxon>
        <taxon>Gemmatimonadota</taxon>
        <taxon>Gemmatimonadia</taxon>
        <taxon>Gemmatimonadales</taxon>
        <taxon>Gemmatimonadaceae</taxon>
        <taxon>Roseisolibacter</taxon>
    </lineage>
</organism>
<protein>
    <recommendedName>
        <fullName evidence="3">IrrE N-terminal-like domain-containing protein</fullName>
    </recommendedName>
</protein>
<dbReference type="EMBL" id="BRXS01000002">
    <property type="protein sequence ID" value="GLC25046.1"/>
    <property type="molecule type" value="Genomic_DNA"/>
</dbReference>